<dbReference type="AlphaFoldDB" id="A0A6G1A9Z7"/>
<dbReference type="EMBL" id="VOAJ01006357">
    <property type="protein sequence ID" value="KAF0872639.1"/>
    <property type="molecule type" value="Genomic_DNA"/>
</dbReference>
<keyword evidence="5" id="KW-0521">NADP</keyword>
<comment type="function">
    <text evidence="12">ALDHs play a major role in the detoxification of alcohol-derived acetaldehyde. They are involved in the metabolism of corticosteroids, biogenic amines, neurotransmitters, and lipid peroxidation. Oxidizes medium and long chain aldehydes into non-toxic fatty acids. Preferentially oxidizes aromatic aldehyde substrates. Comprises about 50 percent of corneal epithelial soluble proteins. May play a role in preventing corneal damage caused by ultraviolet light.</text>
</comment>
<dbReference type="Pfam" id="PF00171">
    <property type="entry name" value="Aldedh"/>
    <property type="match status" value="1"/>
</dbReference>
<dbReference type="InterPro" id="IPR016163">
    <property type="entry name" value="Ald_DH_C"/>
</dbReference>
<dbReference type="GO" id="GO:0004029">
    <property type="term" value="F:aldehyde dehydrogenase (NAD+) activity"/>
    <property type="evidence" value="ECO:0007669"/>
    <property type="project" value="TreeGrafter"/>
</dbReference>
<evidence type="ECO:0000256" key="14">
    <source>
        <dbReference type="ARBA" id="ARBA00049219"/>
    </source>
</evidence>
<comment type="catalytic activity">
    <reaction evidence="14">
        <text>an aldehyde + NAD(+) + H2O = a carboxylate + NADH + 2 H(+)</text>
        <dbReference type="Rhea" id="RHEA:16185"/>
        <dbReference type="ChEBI" id="CHEBI:15377"/>
        <dbReference type="ChEBI" id="CHEBI:15378"/>
        <dbReference type="ChEBI" id="CHEBI:17478"/>
        <dbReference type="ChEBI" id="CHEBI:29067"/>
        <dbReference type="ChEBI" id="CHEBI:57540"/>
        <dbReference type="ChEBI" id="CHEBI:57945"/>
        <dbReference type="EC" id="1.2.1.5"/>
    </reaction>
</comment>
<evidence type="ECO:0000259" key="20">
    <source>
        <dbReference type="Pfam" id="PF00171"/>
    </source>
</evidence>
<feature type="active site" evidence="15">
    <location>
        <position position="250"/>
    </location>
</feature>
<dbReference type="InterPro" id="IPR029510">
    <property type="entry name" value="Ald_DH_CS_GLU"/>
</dbReference>
<evidence type="ECO:0000256" key="11">
    <source>
        <dbReference type="ARBA" id="ARBA00041267"/>
    </source>
</evidence>
<feature type="coiled-coil region" evidence="18">
    <location>
        <begin position="29"/>
        <end position="56"/>
    </location>
</feature>
<feature type="region of interest" description="Disordered" evidence="19">
    <location>
        <begin position="384"/>
        <end position="423"/>
    </location>
</feature>
<comment type="caution">
    <text evidence="21">The sequence shown here is derived from an EMBL/GenBank/DDBJ whole genome shotgun (WGS) entry which is preliminary data.</text>
</comment>
<gene>
    <name evidence="21" type="primary">Aldh3a1</name>
    <name evidence="21" type="ORF">FOF47_R09361</name>
</gene>
<keyword evidence="4" id="KW-0963">Cytoplasm</keyword>
<dbReference type="InterPro" id="IPR012394">
    <property type="entry name" value="Aldehyde_DH_NAD(P)"/>
</dbReference>
<evidence type="ECO:0000256" key="5">
    <source>
        <dbReference type="ARBA" id="ARBA00022857"/>
    </source>
</evidence>
<comment type="subcellular location">
    <subcellularLocation>
        <location evidence="1">Cytoplasm</location>
    </subcellularLocation>
</comment>
<evidence type="ECO:0000256" key="12">
    <source>
        <dbReference type="ARBA" id="ARBA00045468"/>
    </source>
</evidence>
<sequence>SLSPGTMSKIGEVVQRARAAFNSGRTRPLQFRIQQLEALRRMIKEHEKDIAGALTADLHKNEWNAYYEEVVYVLEEIDHTIKKLPEWAADEPVEKTPQTQHDECYIHSEPLGVVLIIGTWNYPFTITVQPVVGAIAAGNAVVIKPSELSENMANLLATIMPQYLDRDLYPVINGGISETTEVLKERFDHILYTGNTTVGKIIMTAAAKHLTPLTLELGGKNPCYVDKHCDLDIACRRIAWGKFMNSGQTCVAPDYILCDPSIQNQIVEKLKKSLKEFYGEDAKKSHDYGRIINSQHFQRVMGLMEGQKVAYGGTGDAATRYIAPTILTDVDPQSQVMQEEIFGPVMPIVCVRSLEEAIQFINQREKPLALYVFSLNDKVGLRCPRSEKGARGSQAGSGGLGPPGAEPAPPLAGSSGMGSYHGKKSFETFSHRRSCLVRPLLNDESLKARYPPSLAKVRGG</sequence>
<feature type="non-terminal residue" evidence="21">
    <location>
        <position position="460"/>
    </location>
</feature>
<dbReference type="GO" id="GO:0004028">
    <property type="term" value="F:3-chloroallyl aldehyde dehydrogenase activity"/>
    <property type="evidence" value="ECO:0007669"/>
    <property type="project" value="TreeGrafter"/>
</dbReference>
<dbReference type="InterPro" id="IPR016162">
    <property type="entry name" value="Ald_DH_N"/>
</dbReference>
<dbReference type="GO" id="GO:0006629">
    <property type="term" value="P:lipid metabolic process"/>
    <property type="evidence" value="ECO:0007669"/>
    <property type="project" value="UniProtKB-KW"/>
</dbReference>
<evidence type="ECO:0000256" key="16">
    <source>
        <dbReference type="PROSITE-ProRule" id="PRU10007"/>
    </source>
</evidence>
<evidence type="ECO:0000256" key="9">
    <source>
        <dbReference type="ARBA" id="ARBA00038982"/>
    </source>
</evidence>
<dbReference type="SUPFAM" id="SSF53720">
    <property type="entry name" value="ALDH-like"/>
    <property type="match status" value="1"/>
</dbReference>
<dbReference type="PANTHER" id="PTHR43570">
    <property type="entry name" value="ALDEHYDE DEHYDROGENASE"/>
    <property type="match status" value="1"/>
</dbReference>
<evidence type="ECO:0000256" key="17">
    <source>
        <dbReference type="RuleBase" id="RU003345"/>
    </source>
</evidence>
<keyword evidence="22" id="KW-1185">Reference proteome</keyword>
<comment type="similarity">
    <text evidence="2 17">Belongs to the aldehyde dehydrogenase family.</text>
</comment>
<reference evidence="21 22" key="1">
    <citation type="submission" date="2019-11" db="EMBL/GenBank/DDBJ databases">
        <authorList>
            <person name="Yang C."/>
            <person name="Li F."/>
        </authorList>
    </citation>
    <scope>NUCLEOTIDE SEQUENCE [LARGE SCALE GENOMIC DNA]</scope>
    <source>
        <strain evidence="21">KB4526</strain>
        <tissue evidence="21">Muscle</tissue>
    </source>
</reference>
<dbReference type="PANTHER" id="PTHR43570:SF15">
    <property type="entry name" value="ALDEHYDE DEHYDROGENASE, DIMERIC NADP-PREFERRING"/>
    <property type="match status" value="1"/>
</dbReference>
<evidence type="ECO:0000256" key="18">
    <source>
        <dbReference type="SAM" id="Coils"/>
    </source>
</evidence>
<feature type="non-terminal residue" evidence="21">
    <location>
        <position position="1"/>
    </location>
</feature>
<dbReference type="EC" id="1.2.1.5" evidence="9"/>
<keyword evidence="6 17" id="KW-0560">Oxidoreductase</keyword>
<dbReference type="InterPro" id="IPR016160">
    <property type="entry name" value="Ald_DH_CS_CYS"/>
</dbReference>
<dbReference type="InterPro" id="IPR016161">
    <property type="entry name" value="Ald_DH/histidinol_DH"/>
</dbReference>
<protein>
    <recommendedName>
        <fullName evidence="10">Aldehyde dehydrogenase, dimeric NADP-preferring</fullName>
        <ecNumber evidence="9">1.2.1.5</ecNumber>
    </recommendedName>
    <alternativeName>
        <fullName evidence="11">Aldehyde dehydrogenase family 3 member A1</fullName>
    </alternativeName>
</protein>
<dbReference type="InterPro" id="IPR015590">
    <property type="entry name" value="Aldehyde_DH_dom"/>
</dbReference>
<evidence type="ECO:0000256" key="6">
    <source>
        <dbReference type="ARBA" id="ARBA00023002"/>
    </source>
</evidence>
<dbReference type="Gene3D" id="3.40.309.10">
    <property type="entry name" value="Aldehyde Dehydrogenase, Chain A, domain 2"/>
    <property type="match status" value="1"/>
</dbReference>
<evidence type="ECO:0000256" key="1">
    <source>
        <dbReference type="ARBA" id="ARBA00004496"/>
    </source>
</evidence>
<evidence type="ECO:0000256" key="7">
    <source>
        <dbReference type="ARBA" id="ARBA00023027"/>
    </source>
</evidence>
<feature type="active site" evidence="15 16">
    <location>
        <position position="216"/>
    </location>
</feature>
<dbReference type="PROSITE" id="PS00687">
    <property type="entry name" value="ALDEHYDE_DEHYDR_GLU"/>
    <property type="match status" value="1"/>
</dbReference>
<dbReference type="FunFam" id="3.40.605.10:FF:000004">
    <property type="entry name" value="Aldehyde dehydrogenase"/>
    <property type="match status" value="1"/>
</dbReference>
<dbReference type="Gene3D" id="3.40.605.10">
    <property type="entry name" value="Aldehyde Dehydrogenase, Chain A, domain 1"/>
    <property type="match status" value="1"/>
</dbReference>
<evidence type="ECO:0000256" key="2">
    <source>
        <dbReference type="ARBA" id="ARBA00009986"/>
    </source>
</evidence>
<evidence type="ECO:0000256" key="3">
    <source>
        <dbReference type="ARBA" id="ARBA00011738"/>
    </source>
</evidence>
<proteinExistence type="inferred from homology"/>
<keyword evidence="8" id="KW-0443">Lipid metabolism</keyword>
<comment type="subunit">
    <text evidence="3">Homodimer.</text>
</comment>
<comment type="catalytic activity">
    <reaction evidence="13">
        <text>octanal + NAD(+) + H2O = octanoate + NADH + 2 H(+)</text>
        <dbReference type="Rhea" id="RHEA:44100"/>
        <dbReference type="ChEBI" id="CHEBI:15377"/>
        <dbReference type="ChEBI" id="CHEBI:15378"/>
        <dbReference type="ChEBI" id="CHEBI:17935"/>
        <dbReference type="ChEBI" id="CHEBI:25646"/>
        <dbReference type="ChEBI" id="CHEBI:57540"/>
        <dbReference type="ChEBI" id="CHEBI:57945"/>
    </reaction>
</comment>
<keyword evidence="18" id="KW-0175">Coiled coil</keyword>
<dbReference type="GO" id="GO:0005737">
    <property type="term" value="C:cytoplasm"/>
    <property type="evidence" value="ECO:0007669"/>
    <property type="project" value="UniProtKB-SubCell"/>
</dbReference>
<dbReference type="GO" id="GO:0006081">
    <property type="term" value="P:aldehyde metabolic process"/>
    <property type="evidence" value="ECO:0007669"/>
    <property type="project" value="InterPro"/>
</dbReference>
<dbReference type="PROSITE" id="PS00070">
    <property type="entry name" value="ALDEHYDE_DEHYDR_CYS"/>
    <property type="match status" value="1"/>
</dbReference>
<evidence type="ECO:0000256" key="8">
    <source>
        <dbReference type="ARBA" id="ARBA00023098"/>
    </source>
</evidence>
<dbReference type="PIRSF" id="PIRSF036492">
    <property type="entry name" value="ALDH"/>
    <property type="match status" value="1"/>
</dbReference>
<evidence type="ECO:0000256" key="15">
    <source>
        <dbReference type="PIRSR" id="PIRSR036492-1"/>
    </source>
</evidence>
<feature type="domain" description="Aldehyde dehydrogenase" evidence="20">
    <location>
        <begin position="6"/>
        <end position="384"/>
    </location>
</feature>
<evidence type="ECO:0000256" key="19">
    <source>
        <dbReference type="SAM" id="MobiDB-lite"/>
    </source>
</evidence>
<accession>A0A6G1A9Z7</accession>
<evidence type="ECO:0000256" key="10">
    <source>
        <dbReference type="ARBA" id="ARBA00040587"/>
    </source>
</evidence>
<evidence type="ECO:0000313" key="21">
    <source>
        <dbReference type="EMBL" id="KAF0872639.1"/>
    </source>
</evidence>
<organism evidence="21 22">
    <name type="scientific">Crocuta crocuta</name>
    <name type="common">Spotted hyena</name>
    <dbReference type="NCBI Taxonomy" id="9678"/>
    <lineage>
        <taxon>Eukaryota</taxon>
        <taxon>Metazoa</taxon>
        <taxon>Chordata</taxon>
        <taxon>Craniata</taxon>
        <taxon>Vertebrata</taxon>
        <taxon>Euteleostomi</taxon>
        <taxon>Mammalia</taxon>
        <taxon>Eutheria</taxon>
        <taxon>Laurasiatheria</taxon>
        <taxon>Carnivora</taxon>
        <taxon>Feliformia</taxon>
        <taxon>Hyaenidae</taxon>
        <taxon>Crocuta</taxon>
    </lineage>
</organism>
<name>A0A6G1A9Z7_CROCR</name>
<evidence type="ECO:0000313" key="22">
    <source>
        <dbReference type="Proteomes" id="UP000475037"/>
    </source>
</evidence>
<evidence type="ECO:0000256" key="4">
    <source>
        <dbReference type="ARBA" id="ARBA00022490"/>
    </source>
</evidence>
<dbReference type="Proteomes" id="UP000475037">
    <property type="component" value="Unassembled WGS sequence"/>
</dbReference>
<dbReference type="FunFam" id="3.40.309.10:FF:000003">
    <property type="entry name" value="Aldehyde dehydrogenase"/>
    <property type="match status" value="1"/>
</dbReference>
<keyword evidence="7" id="KW-0520">NAD</keyword>
<evidence type="ECO:0000256" key="13">
    <source>
        <dbReference type="ARBA" id="ARBA00048806"/>
    </source>
</evidence>